<name>A0A437QEW6_9GAMM</name>
<accession>A0A437QEW6</accession>
<evidence type="ECO:0000256" key="2">
    <source>
        <dbReference type="ARBA" id="ARBA00022481"/>
    </source>
</evidence>
<dbReference type="AlphaFoldDB" id="A0A437QEW6"/>
<evidence type="ECO:0000313" key="6">
    <source>
        <dbReference type="Proteomes" id="UP000283077"/>
    </source>
</evidence>
<dbReference type="GO" id="GO:0044096">
    <property type="term" value="C:type IV pilus"/>
    <property type="evidence" value="ECO:0007669"/>
    <property type="project" value="TreeGrafter"/>
</dbReference>
<evidence type="ECO:0000313" key="5">
    <source>
        <dbReference type="EMBL" id="RVU33118.1"/>
    </source>
</evidence>
<dbReference type="Gene3D" id="3.30.700.10">
    <property type="entry name" value="Glycoprotein, Type 4 Pilin"/>
    <property type="match status" value="1"/>
</dbReference>
<keyword evidence="2" id="KW-0488">Methylation</keyword>
<dbReference type="InterPro" id="IPR012902">
    <property type="entry name" value="N_methyl_site"/>
</dbReference>
<comment type="caution">
    <text evidence="5">The sequence shown here is derived from an EMBL/GenBank/DDBJ whole genome shotgun (WGS) entry which is preliminary data.</text>
</comment>
<dbReference type="InterPro" id="IPR001082">
    <property type="entry name" value="Pilin"/>
</dbReference>
<evidence type="ECO:0000256" key="4">
    <source>
        <dbReference type="SAM" id="Phobius"/>
    </source>
</evidence>
<dbReference type="Proteomes" id="UP000283077">
    <property type="component" value="Unassembled WGS sequence"/>
</dbReference>
<dbReference type="InterPro" id="IPR045584">
    <property type="entry name" value="Pilin-like"/>
</dbReference>
<dbReference type="SUPFAM" id="SSF54523">
    <property type="entry name" value="Pili subunits"/>
    <property type="match status" value="1"/>
</dbReference>
<gene>
    <name evidence="5" type="ORF">EOE67_18360</name>
</gene>
<proteinExistence type="inferred from homology"/>
<comment type="similarity">
    <text evidence="1 3">Belongs to the N-Me-Phe pilin family.</text>
</comment>
<dbReference type="OrthoDB" id="5918848at2"/>
<dbReference type="Pfam" id="PF00114">
    <property type="entry name" value="Pilin"/>
    <property type="match status" value="1"/>
</dbReference>
<reference evidence="5 6" key="1">
    <citation type="submission" date="2019-01" db="EMBL/GenBank/DDBJ databases">
        <authorList>
            <person name="Chen W.-M."/>
        </authorList>
    </citation>
    <scope>NUCLEOTIDE SEQUENCE [LARGE SCALE GENOMIC DNA]</scope>
    <source>
        <strain evidence="5 6">KYPC3</strain>
    </source>
</reference>
<dbReference type="PROSITE" id="PS00409">
    <property type="entry name" value="PROKAR_NTER_METHYL"/>
    <property type="match status" value="1"/>
</dbReference>
<keyword evidence="3" id="KW-0281">Fimbrium</keyword>
<evidence type="ECO:0000256" key="1">
    <source>
        <dbReference type="ARBA" id="ARBA00005233"/>
    </source>
</evidence>
<dbReference type="GO" id="GO:0007155">
    <property type="term" value="P:cell adhesion"/>
    <property type="evidence" value="ECO:0007669"/>
    <property type="project" value="InterPro"/>
</dbReference>
<dbReference type="Pfam" id="PF07963">
    <property type="entry name" value="N_methyl"/>
    <property type="match status" value="1"/>
</dbReference>
<dbReference type="EMBL" id="SACS01000027">
    <property type="protein sequence ID" value="RVU33118.1"/>
    <property type="molecule type" value="Genomic_DNA"/>
</dbReference>
<dbReference type="RefSeq" id="WP_127700784.1">
    <property type="nucleotide sequence ID" value="NZ_SACS01000027.1"/>
</dbReference>
<dbReference type="GO" id="GO:0043107">
    <property type="term" value="P:type IV pilus-dependent motility"/>
    <property type="evidence" value="ECO:0007669"/>
    <property type="project" value="TreeGrafter"/>
</dbReference>
<feature type="transmembrane region" description="Helical" evidence="4">
    <location>
        <begin position="12"/>
        <end position="30"/>
    </location>
</feature>
<organism evidence="5 6">
    <name type="scientific">Rheinheimera riviphila</name>
    <dbReference type="NCBI Taxonomy" id="1834037"/>
    <lineage>
        <taxon>Bacteria</taxon>
        <taxon>Pseudomonadati</taxon>
        <taxon>Pseudomonadota</taxon>
        <taxon>Gammaproteobacteria</taxon>
        <taxon>Chromatiales</taxon>
        <taxon>Chromatiaceae</taxon>
        <taxon>Rheinheimera</taxon>
    </lineage>
</organism>
<keyword evidence="4" id="KW-0812">Transmembrane</keyword>
<keyword evidence="4" id="KW-1133">Transmembrane helix</keyword>
<sequence length="135" mass="13816">MKRNQGFTLIELMIVVAIIGILAAVALPAYSSYQASSKVTAGLSEISAGKTAFETLLNSGGNVTGPTDIGLQVTTGNCTIGTTASTITCTILNAPTQVDGNIITWARDATTGVWACSTDLAAADKVKYAPKTCQG</sequence>
<dbReference type="PANTHER" id="PTHR30093:SF34">
    <property type="entry name" value="PREPILIN PEPTIDASE-DEPENDENT PROTEIN D"/>
    <property type="match status" value="1"/>
</dbReference>
<protein>
    <submittedName>
        <fullName evidence="5">Pilin</fullName>
    </submittedName>
</protein>
<dbReference type="PANTHER" id="PTHR30093">
    <property type="entry name" value="GENERAL SECRETION PATHWAY PROTEIN G"/>
    <property type="match status" value="1"/>
</dbReference>
<evidence type="ECO:0000256" key="3">
    <source>
        <dbReference type="RuleBase" id="RU000389"/>
    </source>
</evidence>
<dbReference type="NCBIfam" id="TIGR02532">
    <property type="entry name" value="IV_pilin_GFxxxE"/>
    <property type="match status" value="1"/>
</dbReference>
<keyword evidence="4" id="KW-0472">Membrane</keyword>
<keyword evidence="6" id="KW-1185">Reference proteome</keyword>